<keyword evidence="6 7" id="KW-0472">Membrane</keyword>
<gene>
    <name evidence="8" type="ORF">AV274_1017</name>
</gene>
<dbReference type="GO" id="GO:0007165">
    <property type="term" value="P:signal transduction"/>
    <property type="evidence" value="ECO:0007669"/>
    <property type="project" value="InterPro"/>
</dbReference>
<dbReference type="PANTHER" id="PTHR10766">
    <property type="entry name" value="TRANSMEMBRANE 9 SUPERFAMILY PROTEIN"/>
    <property type="match status" value="1"/>
</dbReference>
<evidence type="ECO:0000256" key="6">
    <source>
        <dbReference type="ARBA" id="ARBA00023136"/>
    </source>
</evidence>
<comment type="similarity">
    <text evidence="2 7">Belongs to the nonaspanin (TM9SF) (TC 9.A.2) family.</text>
</comment>
<feature type="transmembrane region" description="Helical" evidence="7">
    <location>
        <begin position="644"/>
        <end position="662"/>
    </location>
</feature>
<dbReference type="GO" id="GO:0019888">
    <property type="term" value="F:protein phosphatase regulator activity"/>
    <property type="evidence" value="ECO:0007669"/>
    <property type="project" value="InterPro"/>
</dbReference>
<dbReference type="Pfam" id="PF01603">
    <property type="entry name" value="B56"/>
    <property type="match status" value="1"/>
</dbReference>
<dbReference type="OrthoDB" id="1666796at2759"/>
<dbReference type="PANTHER" id="PTHR10766:SF41">
    <property type="entry name" value="TRANSMEMBRANE 9 SUPERFAMILY MEMBER 3"/>
    <property type="match status" value="1"/>
</dbReference>
<dbReference type="STRING" id="478820.A0A196SJM9"/>
<reference evidence="8 9" key="1">
    <citation type="submission" date="2016-05" db="EMBL/GenBank/DDBJ databases">
        <title>Nuclear genome of Blastocystis sp. subtype 1 NandII.</title>
        <authorList>
            <person name="Gentekaki E."/>
            <person name="Curtis B."/>
            <person name="Stairs C."/>
            <person name="Eme L."/>
            <person name="Herman E."/>
            <person name="Klimes V."/>
            <person name="Arias M.C."/>
            <person name="Elias M."/>
            <person name="Hilliou F."/>
            <person name="Klute M."/>
            <person name="Malik S.-B."/>
            <person name="Pightling A."/>
            <person name="Rachubinski R."/>
            <person name="Salas D."/>
            <person name="Schlacht A."/>
            <person name="Suga H."/>
            <person name="Archibald J."/>
            <person name="Ball S.G."/>
            <person name="Clark G."/>
            <person name="Dacks J."/>
            <person name="Van Der Giezen M."/>
            <person name="Tsaousis A."/>
            <person name="Roger A."/>
        </authorList>
    </citation>
    <scope>NUCLEOTIDE SEQUENCE [LARGE SCALE GENOMIC DNA]</scope>
    <source>
        <strain evidence="9">ATCC 50177 / NandII</strain>
    </source>
</reference>
<dbReference type="InterPro" id="IPR016024">
    <property type="entry name" value="ARM-type_fold"/>
</dbReference>
<dbReference type="InterPro" id="IPR002554">
    <property type="entry name" value="PP2A_B56"/>
</dbReference>
<comment type="subcellular location">
    <subcellularLocation>
        <location evidence="1">Membrane</location>
        <topology evidence="1">Multi-pass membrane protein</topology>
    </subcellularLocation>
</comment>
<feature type="transmembrane region" description="Helical" evidence="7">
    <location>
        <begin position="713"/>
        <end position="736"/>
    </location>
</feature>
<feature type="transmembrane region" description="Helical" evidence="7">
    <location>
        <begin position="610"/>
        <end position="638"/>
    </location>
</feature>
<evidence type="ECO:0000256" key="2">
    <source>
        <dbReference type="ARBA" id="ARBA00005227"/>
    </source>
</evidence>
<evidence type="ECO:0000313" key="8">
    <source>
        <dbReference type="EMBL" id="OAO17255.1"/>
    </source>
</evidence>
<dbReference type="GO" id="GO:0016020">
    <property type="term" value="C:membrane"/>
    <property type="evidence" value="ECO:0007669"/>
    <property type="project" value="UniProtKB-SubCell"/>
</dbReference>
<protein>
    <recommendedName>
        <fullName evidence="7">Transmembrane 9 superfamily member</fullName>
    </recommendedName>
</protein>
<keyword evidence="5 7" id="KW-1133">Transmembrane helix</keyword>
<dbReference type="SUPFAM" id="SSF48371">
    <property type="entry name" value="ARM repeat"/>
    <property type="match status" value="1"/>
</dbReference>
<name>A0A196SJM9_BLAHN</name>
<dbReference type="GO" id="GO:0000159">
    <property type="term" value="C:protein phosphatase type 2A complex"/>
    <property type="evidence" value="ECO:0007669"/>
    <property type="project" value="InterPro"/>
</dbReference>
<evidence type="ECO:0000256" key="3">
    <source>
        <dbReference type="ARBA" id="ARBA00022692"/>
    </source>
</evidence>
<evidence type="ECO:0000256" key="4">
    <source>
        <dbReference type="ARBA" id="ARBA00022729"/>
    </source>
</evidence>
<dbReference type="Proteomes" id="UP000078348">
    <property type="component" value="Unassembled WGS sequence"/>
</dbReference>
<evidence type="ECO:0000256" key="1">
    <source>
        <dbReference type="ARBA" id="ARBA00004141"/>
    </source>
</evidence>
<keyword evidence="9" id="KW-1185">Reference proteome</keyword>
<accession>A0A196SJM9</accession>
<evidence type="ECO:0000256" key="7">
    <source>
        <dbReference type="RuleBase" id="RU363079"/>
    </source>
</evidence>
<dbReference type="Pfam" id="PF02990">
    <property type="entry name" value="EMP70"/>
    <property type="match status" value="1"/>
</dbReference>
<organism evidence="8 9">
    <name type="scientific">Blastocystis sp. subtype 1 (strain ATCC 50177 / NandII)</name>
    <dbReference type="NCBI Taxonomy" id="478820"/>
    <lineage>
        <taxon>Eukaryota</taxon>
        <taxon>Sar</taxon>
        <taxon>Stramenopiles</taxon>
        <taxon>Bigyra</taxon>
        <taxon>Opalozoa</taxon>
        <taxon>Opalinata</taxon>
        <taxon>Blastocystidae</taxon>
        <taxon>Blastocystis</taxon>
    </lineage>
</organism>
<feature type="transmembrane region" description="Helical" evidence="7">
    <location>
        <begin position="874"/>
        <end position="903"/>
    </location>
</feature>
<evidence type="ECO:0000256" key="5">
    <source>
        <dbReference type="ARBA" id="ARBA00022989"/>
    </source>
</evidence>
<dbReference type="InterPro" id="IPR004240">
    <property type="entry name" value="EMP70"/>
</dbReference>
<feature type="transmembrane region" description="Helical" evidence="7">
    <location>
        <begin position="544"/>
        <end position="566"/>
    </location>
</feature>
<keyword evidence="3 7" id="KW-0812">Transmembrane</keyword>
<comment type="caution">
    <text evidence="8">The sequence shown here is derived from an EMBL/GenBank/DDBJ whole genome shotgun (WGS) entry which is preliminary data.</text>
</comment>
<dbReference type="InterPro" id="IPR011989">
    <property type="entry name" value="ARM-like"/>
</dbReference>
<feature type="transmembrane region" description="Helical" evidence="7">
    <location>
        <begin position="843"/>
        <end position="862"/>
    </location>
</feature>
<dbReference type="AlphaFoldDB" id="A0A196SJM9"/>
<sequence length="913" mass="103741">MWDQANHLDSYELFFDTKELRSIWYSYLLRFALPDAIPYPVYSAENPLFSELLVKLPPFDEVSEAYHLSLLWRKLCLCSITLPEGSYLQGAPLATRQLETLDEIVSLCRSNGAVLLTEKAIDDCFRFLGHVLFRPLPAAPSDAAPNEISPFRDPAFPLLSACYALLSALLALPGDALSRLLPAAFPRRLLRLLFAPDRRERRRAKSAVHHLYARLPDRRAALRRELQFLLLDAELAQADGVQEALEFYAGVLKGVALPLRAEHRAFLQRCLLPLLKRPQLGQCFCGLDACFRVLVEKDGALGVLIVEALLRYWPRGNMNKEIGFLFFLKTVVANTAPEQLQPVQKRIYNSGDILYAWTNRIGPYHNPHETYNYFKFPFCKPRIPDSLATKEGGVSEKIGGYKLQNSGIVFSFRQDVQRTILCTSVLPTEGIYDMQMAIANHYWYQMEVDGLPIWAKVGDLDISEERFREMESKGSHHDVLPENSLIYTHRHFSFGYNGDRIVQVNMTAPIIYTYSASWTPSTIPYSQRFRRYVEYNDYEAHIHWFSIFNSFMIVVFLAGLVALIMLRTLKLDYLRYSHSMPDINDAASNDDSGWKRVHADVFRSCPHYPLYCVLMGNGAHIAFTLVAALVAILLVTQYLGHDRVIVIVGVVYGLGFVVNGFVSGSKYKQAFFPRTSPAWQRTMLASALLLPLLGLLGYVLISLTNLRHGCIDAFPWSALFLFLLLFCLLCLPLHVIGTLLGRALNGNPANPCRTAAIPSPIPVAPWYYQPFWITVISGMLPFGSIFIEMFFLFASIWSYKYYFVYGFLLAILTILIIIQVCVSIVGSYLLLNAENYNWRWSSFCSGMSIGIYLFAYSVYFYAFKTHMSGWVQGMAFFIEAVLLVLVVSLFCGFVSSIASEVFIRRIFKNIKID</sequence>
<dbReference type="GO" id="GO:0072657">
    <property type="term" value="P:protein localization to membrane"/>
    <property type="evidence" value="ECO:0007669"/>
    <property type="project" value="TreeGrafter"/>
</dbReference>
<evidence type="ECO:0000313" key="9">
    <source>
        <dbReference type="Proteomes" id="UP000078348"/>
    </source>
</evidence>
<keyword evidence="4" id="KW-0732">Signal</keyword>
<proteinExistence type="inferred from homology"/>
<dbReference type="EMBL" id="LXWW01000038">
    <property type="protein sequence ID" value="OAO17255.1"/>
    <property type="molecule type" value="Genomic_DNA"/>
</dbReference>
<feature type="transmembrane region" description="Helical" evidence="7">
    <location>
        <begin position="683"/>
        <end position="701"/>
    </location>
</feature>
<feature type="transmembrane region" description="Helical" evidence="7">
    <location>
        <begin position="803"/>
        <end position="831"/>
    </location>
</feature>
<feature type="transmembrane region" description="Helical" evidence="7">
    <location>
        <begin position="771"/>
        <end position="797"/>
    </location>
</feature>
<dbReference type="Gene3D" id="1.25.10.10">
    <property type="entry name" value="Leucine-rich Repeat Variant"/>
    <property type="match status" value="1"/>
</dbReference>